<feature type="region of interest" description="Disordered" evidence="1">
    <location>
        <begin position="447"/>
        <end position="507"/>
    </location>
</feature>
<feature type="compositionally biased region" description="Low complexity" evidence="1">
    <location>
        <begin position="857"/>
        <end position="869"/>
    </location>
</feature>
<feature type="region of interest" description="Disordered" evidence="1">
    <location>
        <begin position="847"/>
        <end position="870"/>
    </location>
</feature>
<dbReference type="InterPro" id="IPR013087">
    <property type="entry name" value="Znf_C2H2_type"/>
</dbReference>
<feature type="region of interest" description="Disordered" evidence="1">
    <location>
        <begin position="702"/>
        <end position="732"/>
    </location>
</feature>
<comment type="caution">
    <text evidence="3">The sequence shown here is derived from an EMBL/GenBank/DDBJ whole genome shotgun (WGS) entry which is preliminary data.</text>
</comment>
<feature type="region of interest" description="Disordered" evidence="1">
    <location>
        <begin position="302"/>
        <end position="330"/>
    </location>
</feature>
<sequence>MSHGRPNVYPIIPEQYQVNDEALHEYDRQREIDECEALIQQAQLRKQQLLGLASSSQSPPNPMIEMGPSAGRIQELPSGSAQTGQRQFPPYQVPAPNMRSVPQAAYPSTVQPYYHAAAYPERQVWSVDQQYYGNQHAGIANGAYADPSRSQMTHIHNGYQGVGAQQQAVQMPPAAPAYSTQHASTPPLPASVSAGGTVNQQPAHRIHPSAPQQPHASGFTQAAASTMRLGQANLVPYQPYHHFQLSGPVVTASTSVGSCLAGKGSSNATKQSAVASNFAAPSLPQPSATRVSAQAQIPTPPLASALKSSSAAEQVGSAHRKNLTSPQSSAVPSSAVDYVLNSMAKVNNWAKTAPPNSLSEISESKQWRVYKDNQSMVRIIVGTKNGSEVHSTDKFFHELLAKARLMDQYGPQVQQTRPQQTFLQTPQVPSAPQPAQVPVAVKASTEPVSANRPVHAPLPTSTSTGLPVRHQVPAPAVNTIPTAPAVRPPPPMKEVQKTHVGNNWRSPRDANLKHLARDILLALKRPAERDERPAKRQALESMVLAQEGAGGLDAAVPVMVPVERPPVVPTVSTTTTVPAPAISSAPVGETPQLEAVASVPAVAIVTAHPTSQTAAAAVNAAHAASAQTQLPSSTKVSAAIPNTATRLVSGQAFTAVGGPLPLPPSRNPVSASTAAGPLTSISTTVTPQQATDNQPTAIVQPATSQTTVPAPSSLSTASGTPSRPFLSGSFQTQPPITGPAPSFAVGTTPPSPAPSYKHFHSGAMPYHMLSTMSAQPVLQTSQAAFSLSSAPLASKKPPKVDLSTVKKYPLSTPSSSKKRVPSTLTLSSTSTPKVASLVNAIESRASGKALPMRTNPANSSSAKSVASTSRVMPLQAASSAVIDLTSPEPGASTSEASSSKRPAALRKEPLFLPSPSPEPRLSPRRDSISSIEEIESLALPPGATKARHQKNRTRRKIPYILVPPPPRLPHRVEGIRTKESGTSHSVGVGFGGPVAVRVVISSWSRRDKHLEKHAMSPLHCAYKDCNESYRTGGQLLKHFKAKHGKDTLRPSAKPALPTLKPVSALPGRLPAFLIVTGPVKSWPISEQRHALLGPWVLRNIVESDQEKPRQRTRKTARSAGAPAIEPSNEYEFLTARTTRYSSLLSQPVDMRLEDLDSARISKMIDDGLTFWPGKQEGGSGMEKPQQPLSPTRPPGSGEGEGDGKPSYESEAVHHAGFSSDEDAVENMLTELSFVDRA</sequence>
<feature type="region of interest" description="Disordered" evidence="1">
    <location>
        <begin position="1103"/>
        <end position="1123"/>
    </location>
</feature>
<dbReference type="OrthoDB" id="3254002at2759"/>
<dbReference type="Proteomes" id="UP001148786">
    <property type="component" value="Unassembled WGS sequence"/>
</dbReference>
<reference evidence="3" key="1">
    <citation type="submission" date="2022-07" db="EMBL/GenBank/DDBJ databases">
        <title>Genome Sequence of Agrocybe chaxingu.</title>
        <authorList>
            <person name="Buettner E."/>
        </authorList>
    </citation>
    <scope>NUCLEOTIDE SEQUENCE</scope>
    <source>
        <strain evidence="3">MP-N11</strain>
    </source>
</reference>
<feature type="compositionally biased region" description="Low complexity" evidence="1">
    <location>
        <begin position="302"/>
        <end position="312"/>
    </location>
</feature>
<feature type="region of interest" description="Disordered" evidence="1">
    <location>
        <begin position="174"/>
        <end position="216"/>
    </location>
</feature>
<feature type="domain" description="C2H2-type" evidence="2">
    <location>
        <begin position="1020"/>
        <end position="1043"/>
    </location>
</feature>
<feature type="compositionally biased region" description="Basic and acidic residues" evidence="1">
    <location>
        <begin position="1201"/>
        <end position="1213"/>
    </location>
</feature>
<feature type="compositionally biased region" description="Low complexity" evidence="1">
    <location>
        <begin position="822"/>
        <end position="831"/>
    </location>
</feature>
<feature type="region of interest" description="Disordered" evidence="1">
    <location>
        <begin position="805"/>
        <end position="831"/>
    </location>
</feature>
<evidence type="ECO:0000313" key="3">
    <source>
        <dbReference type="EMBL" id="KAJ3514251.1"/>
    </source>
</evidence>
<dbReference type="EMBL" id="JANKHO010000154">
    <property type="protein sequence ID" value="KAJ3514251.1"/>
    <property type="molecule type" value="Genomic_DNA"/>
</dbReference>
<keyword evidence="4" id="KW-1185">Reference proteome</keyword>
<proteinExistence type="predicted"/>
<accession>A0A9W8MYV5</accession>
<dbReference type="PROSITE" id="PS00028">
    <property type="entry name" value="ZINC_FINGER_C2H2_1"/>
    <property type="match status" value="1"/>
</dbReference>
<dbReference type="AlphaFoldDB" id="A0A9W8MYV5"/>
<evidence type="ECO:0000313" key="4">
    <source>
        <dbReference type="Proteomes" id="UP001148786"/>
    </source>
</evidence>
<evidence type="ECO:0000259" key="2">
    <source>
        <dbReference type="PROSITE" id="PS00028"/>
    </source>
</evidence>
<evidence type="ECO:0000256" key="1">
    <source>
        <dbReference type="SAM" id="MobiDB-lite"/>
    </source>
</evidence>
<protein>
    <recommendedName>
        <fullName evidence="2">C2H2-type domain-containing protein</fullName>
    </recommendedName>
</protein>
<feature type="region of interest" description="Disordered" evidence="1">
    <location>
        <begin position="1168"/>
        <end position="1223"/>
    </location>
</feature>
<feature type="compositionally biased region" description="Polar residues" evidence="1">
    <location>
        <begin position="891"/>
        <end position="900"/>
    </location>
</feature>
<feature type="compositionally biased region" description="Polar residues" evidence="1">
    <location>
        <begin position="77"/>
        <end position="86"/>
    </location>
</feature>
<name>A0A9W8MYV5_9AGAR</name>
<gene>
    <name evidence="3" type="ORF">NLJ89_g2483</name>
</gene>
<feature type="region of interest" description="Disordered" evidence="1">
    <location>
        <begin position="52"/>
        <end position="86"/>
    </location>
</feature>
<organism evidence="3 4">
    <name type="scientific">Agrocybe chaxingu</name>
    <dbReference type="NCBI Taxonomy" id="84603"/>
    <lineage>
        <taxon>Eukaryota</taxon>
        <taxon>Fungi</taxon>
        <taxon>Dikarya</taxon>
        <taxon>Basidiomycota</taxon>
        <taxon>Agaricomycotina</taxon>
        <taxon>Agaricomycetes</taxon>
        <taxon>Agaricomycetidae</taxon>
        <taxon>Agaricales</taxon>
        <taxon>Agaricineae</taxon>
        <taxon>Strophariaceae</taxon>
        <taxon>Agrocybe</taxon>
    </lineage>
</organism>
<feature type="region of interest" description="Disordered" evidence="1">
    <location>
        <begin position="883"/>
        <end position="925"/>
    </location>
</feature>
<feature type="compositionally biased region" description="Polar residues" evidence="1">
    <location>
        <begin position="702"/>
        <end position="721"/>
    </location>
</feature>